<name>A0ABW5AKW7_9BRAD</name>
<dbReference type="EMBL" id="JBHUIW010000016">
    <property type="protein sequence ID" value="MFD2183331.1"/>
    <property type="molecule type" value="Genomic_DNA"/>
</dbReference>
<evidence type="ECO:0008006" key="3">
    <source>
        <dbReference type="Google" id="ProtNLM"/>
    </source>
</evidence>
<gene>
    <name evidence="1" type="ORF">ACFSOX_14325</name>
</gene>
<comment type="caution">
    <text evidence="1">The sequence shown here is derived from an EMBL/GenBank/DDBJ whole genome shotgun (WGS) entry which is preliminary data.</text>
</comment>
<keyword evidence="2" id="KW-1185">Reference proteome</keyword>
<organism evidence="1 2">
    <name type="scientific">Rhodoplanes azumiensis</name>
    <dbReference type="NCBI Taxonomy" id="1897628"/>
    <lineage>
        <taxon>Bacteria</taxon>
        <taxon>Pseudomonadati</taxon>
        <taxon>Pseudomonadota</taxon>
        <taxon>Alphaproteobacteria</taxon>
        <taxon>Hyphomicrobiales</taxon>
        <taxon>Nitrobacteraceae</taxon>
        <taxon>Rhodoplanes</taxon>
    </lineage>
</organism>
<sequence>MRSNTEIEDLRRKVTENAQQATIAIGLALGHAVKAGKALIRAKERLLHGDFAPFVESCGLNPRTARHYMRLAQHWPLLEQRQNGNTVAVLSVRAALAAIADLGHVYASLADLLDEGPCMIWRTTGKTWIDLMWLDPRPDGFTHYALSNGPQSDPFANGVDCSRRPVKREAIAYELKSRNLSGATVRRYDLKTPGPFGTSGTEFMDVSNPATVTLPIITSEELGAFA</sequence>
<dbReference type="Proteomes" id="UP001597314">
    <property type="component" value="Unassembled WGS sequence"/>
</dbReference>
<evidence type="ECO:0000313" key="2">
    <source>
        <dbReference type="Proteomes" id="UP001597314"/>
    </source>
</evidence>
<accession>A0ABW5AKW7</accession>
<reference evidence="2" key="1">
    <citation type="journal article" date="2019" name="Int. J. Syst. Evol. Microbiol.">
        <title>The Global Catalogue of Microorganisms (GCM) 10K type strain sequencing project: providing services to taxonomists for standard genome sequencing and annotation.</title>
        <authorList>
            <consortium name="The Broad Institute Genomics Platform"/>
            <consortium name="The Broad Institute Genome Sequencing Center for Infectious Disease"/>
            <person name="Wu L."/>
            <person name="Ma J."/>
        </authorList>
    </citation>
    <scope>NUCLEOTIDE SEQUENCE [LARGE SCALE GENOMIC DNA]</scope>
    <source>
        <strain evidence="2">CGMCC 1.6774</strain>
    </source>
</reference>
<protein>
    <recommendedName>
        <fullName evidence="3">DUF3102 domain-containing protein</fullName>
    </recommendedName>
</protein>
<proteinExistence type="predicted"/>
<dbReference type="RefSeq" id="WP_378478489.1">
    <property type="nucleotide sequence ID" value="NZ_JBHUIW010000016.1"/>
</dbReference>
<evidence type="ECO:0000313" key="1">
    <source>
        <dbReference type="EMBL" id="MFD2183331.1"/>
    </source>
</evidence>